<reference evidence="1 2" key="1">
    <citation type="submission" date="2016-05" db="EMBL/GenBank/DDBJ databases">
        <title>Microbial solvent formation.</title>
        <authorList>
            <person name="Poehlein A."/>
            <person name="Montoya Solano J.D."/>
            <person name="Flitsch S."/>
            <person name="Krabben P."/>
            <person name="Duerre P."/>
            <person name="Daniel R."/>
        </authorList>
    </citation>
    <scope>NUCLEOTIDE SEQUENCE [LARGE SCALE GENOMIC DNA]</scope>
    <source>
        <strain evidence="1 2">DSM 2619</strain>
    </source>
</reference>
<evidence type="ECO:0000313" key="2">
    <source>
        <dbReference type="Proteomes" id="UP000190890"/>
    </source>
</evidence>
<dbReference type="RefSeq" id="WP_077846881.1">
    <property type="nucleotide sequence ID" value="NZ_LZZM01000111.1"/>
</dbReference>
<dbReference type="EMBL" id="LZZM01000111">
    <property type="protein sequence ID" value="OOM79119.1"/>
    <property type="molecule type" value="Genomic_DNA"/>
</dbReference>
<name>A0A1S8TN95_9CLOT</name>
<comment type="caution">
    <text evidence="1">The sequence shown here is derived from an EMBL/GenBank/DDBJ whole genome shotgun (WGS) entry which is preliminary data.</text>
</comment>
<evidence type="ECO:0008006" key="3">
    <source>
        <dbReference type="Google" id="ProtNLM"/>
    </source>
</evidence>
<organism evidence="1 2">
    <name type="scientific">Clostridium puniceum</name>
    <dbReference type="NCBI Taxonomy" id="29367"/>
    <lineage>
        <taxon>Bacteria</taxon>
        <taxon>Bacillati</taxon>
        <taxon>Bacillota</taxon>
        <taxon>Clostridia</taxon>
        <taxon>Eubacteriales</taxon>
        <taxon>Clostridiaceae</taxon>
        <taxon>Clostridium</taxon>
    </lineage>
</organism>
<keyword evidence="2" id="KW-1185">Reference proteome</keyword>
<accession>A0A1S8TN95</accession>
<dbReference type="STRING" id="29367.CLPUN_17090"/>
<protein>
    <recommendedName>
        <fullName evidence="3">YjcQ protein</fullName>
    </recommendedName>
</protein>
<gene>
    <name evidence="1" type="ORF">CLPUN_17090</name>
</gene>
<dbReference type="Proteomes" id="UP000190890">
    <property type="component" value="Unassembled WGS sequence"/>
</dbReference>
<dbReference type="AlphaFoldDB" id="A0A1S8TN95"/>
<evidence type="ECO:0000313" key="1">
    <source>
        <dbReference type="EMBL" id="OOM79119.1"/>
    </source>
</evidence>
<sequence>MFKSNNEFEKAIYDILIEIRDSDSSKNILSKLGDINFDDAIEKAVQYGLISGLVFSKDASGRLEPSIIREIRLSHNGLKFIEDFKS</sequence>
<proteinExistence type="predicted"/>